<dbReference type="PIRSF" id="PIRSF019239">
    <property type="entry name" value="MrpE"/>
    <property type="match status" value="1"/>
</dbReference>
<dbReference type="OrthoDB" id="9807187at2"/>
<keyword evidence="6" id="KW-0472">Membrane</keyword>
<gene>
    <name evidence="7" type="ORF">AWM79_20260</name>
</gene>
<sequence length="162" mass="18107">MKRLFPAPWLSLALWLLWLVLNLSISPGNLLLGAALGFCAPLMMAPLRPLPVRIRRPGVILRLFLRVGWDVIVSNLAVGWSVLNAGRRPPHSAFVKVPLDLRDANGLAVLSMICTVIPGTVWSELALDRSILLLHVFNLEEEASFIQNFKATYERPLMEIFT</sequence>
<comment type="subcellular location">
    <subcellularLocation>
        <location evidence="1">Cell membrane</location>
        <topology evidence="1">Multi-pass membrane protein</topology>
    </subcellularLocation>
</comment>
<dbReference type="AlphaFoldDB" id="A0A0X1T6Q3"/>
<keyword evidence="8" id="KW-1185">Reference proteome</keyword>
<organism evidence="7 8">
    <name type="scientific">Pseudomonas agarici</name>
    <dbReference type="NCBI Taxonomy" id="46677"/>
    <lineage>
        <taxon>Bacteria</taxon>
        <taxon>Pseudomonadati</taxon>
        <taxon>Pseudomonadota</taxon>
        <taxon>Gammaproteobacteria</taxon>
        <taxon>Pseudomonadales</taxon>
        <taxon>Pseudomonadaceae</taxon>
        <taxon>Pseudomonas</taxon>
    </lineage>
</organism>
<dbReference type="Proteomes" id="UP000063229">
    <property type="component" value="Chromosome"/>
</dbReference>
<keyword evidence="5" id="KW-1133">Transmembrane helix</keyword>
<protein>
    <submittedName>
        <fullName evidence="7">Cation:proton antiporter</fullName>
    </submittedName>
</protein>
<dbReference type="RefSeq" id="WP_017133517.1">
    <property type="nucleotide sequence ID" value="NZ_CP014135.1"/>
</dbReference>
<evidence type="ECO:0000313" key="8">
    <source>
        <dbReference type="Proteomes" id="UP000063229"/>
    </source>
</evidence>
<dbReference type="InterPro" id="IPR002758">
    <property type="entry name" value="Cation_antiport_E"/>
</dbReference>
<dbReference type="STRING" id="46677.AWM79_20260"/>
<evidence type="ECO:0000256" key="4">
    <source>
        <dbReference type="ARBA" id="ARBA00022692"/>
    </source>
</evidence>
<dbReference type="PANTHER" id="PTHR34584">
    <property type="entry name" value="NA(+)/H(+) ANTIPORTER SUBUNIT E1"/>
    <property type="match status" value="1"/>
</dbReference>
<keyword evidence="4" id="KW-0812">Transmembrane</keyword>
<evidence type="ECO:0000256" key="2">
    <source>
        <dbReference type="ARBA" id="ARBA00006228"/>
    </source>
</evidence>
<evidence type="ECO:0000256" key="6">
    <source>
        <dbReference type="ARBA" id="ARBA00023136"/>
    </source>
</evidence>
<name>A0A0X1T6Q3_PSEAA</name>
<dbReference type="Pfam" id="PF01899">
    <property type="entry name" value="MNHE"/>
    <property type="match status" value="1"/>
</dbReference>
<dbReference type="KEGG" id="pagb:AWM79_20260"/>
<evidence type="ECO:0000256" key="5">
    <source>
        <dbReference type="ARBA" id="ARBA00022989"/>
    </source>
</evidence>
<keyword evidence="3" id="KW-1003">Cell membrane</keyword>
<dbReference type="GO" id="GO:0008324">
    <property type="term" value="F:monoatomic cation transmembrane transporter activity"/>
    <property type="evidence" value="ECO:0007669"/>
    <property type="project" value="InterPro"/>
</dbReference>
<evidence type="ECO:0000313" key="7">
    <source>
        <dbReference type="EMBL" id="AMB87499.1"/>
    </source>
</evidence>
<dbReference type="PANTHER" id="PTHR34584:SF1">
    <property type="entry name" value="NA(+)_H(+) ANTIPORTER SUBUNIT E1"/>
    <property type="match status" value="1"/>
</dbReference>
<dbReference type="GO" id="GO:0005886">
    <property type="term" value="C:plasma membrane"/>
    <property type="evidence" value="ECO:0007669"/>
    <property type="project" value="UniProtKB-SubCell"/>
</dbReference>
<evidence type="ECO:0000256" key="1">
    <source>
        <dbReference type="ARBA" id="ARBA00004651"/>
    </source>
</evidence>
<reference evidence="7 8" key="1">
    <citation type="submission" date="2016-01" db="EMBL/GenBank/DDBJ databases">
        <authorList>
            <person name="McClelland M."/>
            <person name="Jain A."/>
            <person name="Saraogi P."/>
            <person name="Mendelson R."/>
            <person name="Westerman R."/>
            <person name="SanMiguel P."/>
            <person name="Csonka L."/>
        </authorList>
    </citation>
    <scope>NUCLEOTIDE SEQUENCE [LARGE SCALE GENOMIC DNA]</scope>
    <source>
        <strain evidence="7 8">NCPPB 2472</strain>
    </source>
</reference>
<dbReference type="NCBIfam" id="NF006520">
    <property type="entry name" value="PRK08965.1-4"/>
    <property type="match status" value="1"/>
</dbReference>
<dbReference type="EMBL" id="CP014135">
    <property type="protein sequence ID" value="AMB87499.1"/>
    <property type="molecule type" value="Genomic_DNA"/>
</dbReference>
<evidence type="ECO:0000256" key="3">
    <source>
        <dbReference type="ARBA" id="ARBA00022475"/>
    </source>
</evidence>
<comment type="similarity">
    <text evidence="2">Belongs to the CPA3 antiporters (TC 2.A.63) subunit E family.</text>
</comment>
<accession>A0A0X1T6Q3</accession>
<proteinExistence type="inferred from homology"/>